<dbReference type="FunFam" id="2.60.40.60:FF:000250">
    <property type="entry name" value="Cadherin related family member 3"/>
    <property type="match status" value="1"/>
</dbReference>
<keyword evidence="6 10" id="KW-1133">Transmembrane helix</keyword>
<evidence type="ECO:0000256" key="8">
    <source>
        <dbReference type="PROSITE-ProRule" id="PRU00043"/>
    </source>
</evidence>
<dbReference type="SUPFAM" id="SSF49313">
    <property type="entry name" value="Cadherin-like"/>
    <property type="match status" value="4"/>
</dbReference>
<evidence type="ECO:0000256" key="10">
    <source>
        <dbReference type="SAM" id="Phobius"/>
    </source>
</evidence>
<keyword evidence="5" id="KW-0130">Cell adhesion</keyword>
<dbReference type="Gene3D" id="2.60.40.60">
    <property type="entry name" value="Cadherins"/>
    <property type="match status" value="6"/>
</dbReference>
<accession>A0A7M4F6H6</accession>
<keyword evidence="4 8" id="KW-0106">Calcium</keyword>
<dbReference type="GO" id="GO:0005509">
    <property type="term" value="F:calcium ion binding"/>
    <property type="evidence" value="ECO:0007669"/>
    <property type="project" value="UniProtKB-UniRule"/>
</dbReference>
<dbReference type="PANTHER" id="PTHR24025:SF30">
    <property type="entry name" value="CADHERIN DOMAIN-CONTAINING PROTEIN"/>
    <property type="match status" value="1"/>
</dbReference>
<dbReference type="GeneTree" id="ENSGT00940000161245"/>
<feature type="region of interest" description="Disordered" evidence="9">
    <location>
        <begin position="753"/>
        <end position="811"/>
    </location>
</feature>
<dbReference type="PRINTS" id="PR00205">
    <property type="entry name" value="CADHERIN"/>
</dbReference>
<name>A0A7M4F6H6_CROPO</name>
<dbReference type="PANTHER" id="PTHR24025">
    <property type="entry name" value="DESMOGLEIN FAMILY MEMBER"/>
    <property type="match status" value="1"/>
</dbReference>
<feature type="transmembrane region" description="Helical" evidence="10">
    <location>
        <begin position="662"/>
        <end position="688"/>
    </location>
</feature>
<dbReference type="AlphaFoldDB" id="A0A7M4F6H6"/>
<reference evidence="12" key="1">
    <citation type="submission" date="2025-08" db="UniProtKB">
        <authorList>
            <consortium name="Ensembl"/>
        </authorList>
    </citation>
    <scope>IDENTIFICATION</scope>
</reference>
<evidence type="ECO:0000256" key="2">
    <source>
        <dbReference type="ARBA" id="ARBA00022692"/>
    </source>
</evidence>
<evidence type="ECO:0000256" key="4">
    <source>
        <dbReference type="ARBA" id="ARBA00022837"/>
    </source>
</evidence>
<evidence type="ECO:0000256" key="6">
    <source>
        <dbReference type="ARBA" id="ARBA00022989"/>
    </source>
</evidence>
<dbReference type="GO" id="GO:0005886">
    <property type="term" value="C:plasma membrane"/>
    <property type="evidence" value="ECO:0007669"/>
    <property type="project" value="Ensembl"/>
</dbReference>
<dbReference type="Ensembl" id="ENSCPRT00005023642.1">
    <property type="protein sequence ID" value="ENSCPRP00005020230.1"/>
    <property type="gene ID" value="ENSCPRG00005014083.1"/>
</dbReference>
<dbReference type="GO" id="GO:0005911">
    <property type="term" value="C:cell-cell junction"/>
    <property type="evidence" value="ECO:0007669"/>
    <property type="project" value="TreeGrafter"/>
</dbReference>
<dbReference type="InterPro" id="IPR015919">
    <property type="entry name" value="Cadherin-like_sf"/>
</dbReference>
<evidence type="ECO:0000256" key="9">
    <source>
        <dbReference type="SAM" id="MobiDB-lite"/>
    </source>
</evidence>
<feature type="domain" description="Cadherin" evidence="11">
    <location>
        <begin position="520"/>
        <end position="648"/>
    </location>
</feature>
<dbReference type="OMA" id="WYVPFVV"/>
<dbReference type="InterPro" id="IPR002126">
    <property type="entry name" value="Cadherin-like_dom"/>
</dbReference>
<feature type="domain" description="Cadherin" evidence="11">
    <location>
        <begin position="147"/>
        <end position="224"/>
    </location>
</feature>
<feature type="domain" description="Cadherin" evidence="11">
    <location>
        <begin position="20"/>
        <end position="129"/>
    </location>
</feature>
<dbReference type="GO" id="GO:0007156">
    <property type="term" value="P:homophilic cell adhesion via plasma membrane adhesion molecules"/>
    <property type="evidence" value="ECO:0007669"/>
    <property type="project" value="InterPro"/>
</dbReference>
<keyword evidence="2 10" id="KW-0812">Transmembrane</keyword>
<dbReference type="Pfam" id="PF00028">
    <property type="entry name" value="Cadherin"/>
    <property type="match status" value="1"/>
</dbReference>
<evidence type="ECO:0000256" key="7">
    <source>
        <dbReference type="ARBA" id="ARBA00023136"/>
    </source>
</evidence>
<feature type="compositionally biased region" description="Basic and acidic residues" evidence="9">
    <location>
        <begin position="760"/>
        <end position="781"/>
    </location>
</feature>
<protein>
    <submittedName>
        <fullName evidence="12">Cadherin related family member 3</fullName>
    </submittedName>
</protein>
<gene>
    <name evidence="12" type="primary">CDHR3</name>
</gene>
<dbReference type="Proteomes" id="UP000594220">
    <property type="component" value="Unplaced"/>
</dbReference>
<comment type="subcellular location">
    <subcellularLocation>
        <location evidence="1">Membrane</location>
    </subcellularLocation>
</comment>
<evidence type="ECO:0000313" key="13">
    <source>
        <dbReference type="Proteomes" id="UP000594220"/>
    </source>
</evidence>
<dbReference type="PROSITE" id="PS50268">
    <property type="entry name" value="CADHERIN_2"/>
    <property type="match status" value="5"/>
</dbReference>
<evidence type="ECO:0000256" key="1">
    <source>
        <dbReference type="ARBA" id="ARBA00004370"/>
    </source>
</evidence>
<keyword evidence="13" id="KW-1185">Reference proteome</keyword>
<dbReference type="CDD" id="cd11304">
    <property type="entry name" value="Cadherin_repeat"/>
    <property type="match status" value="5"/>
</dbReference>
<keyword evidence="3" id="KW-0677">Repeat</keyword>
<keyword evidence="7 10" id="KW-0472">Membrane</keyword>
<evidence type="ECO:0000313" key="12">
    <source>
        <dbReference type="Ensembl" id="ENSCPRP00005020230.1"/>
    </source>
</evidence>
<dbReference type="SMART" id="SM00112">
    <property type="entry name" value="CA"/>
    <property type="match status" value="5"/>
</dbReference>
<reference evidence="12" key="2">
    <citation type="submission" date="2025-09" db="UniProtKB">
        <authorList>
            <consortium name="Ensembl"/>
        </authorList>
    </citation>
    <scope>IDENTIFICATION</scope>
</reference>
<feature type="domain" description="Cadherin" evidence="11">
    <location>
        <begin position="276"/>
        <end position="332"/>
    </location>
</feature>
<evidence type="ECO:0000256" key="3">
    <source>
        <dbReference type="ARBA" id="ARBA00022737"/>
    </source>
</evidence>
<sequence>MTEHLLVLAEGHRGGTLSLENLPTTGNIAENSPANASVHVFSVKLSPSRARVAVQYPIIINSNPLTNAFQIVPESELVYKVVTTENPILDYEAMPHLFDLQIYVMDTAGATDLQTLTVKIEDVNEAPMFQGNMATQSKRTETGAGNIYQIEAIDPERQELKYSLTPASGLFIVSNSGTISTTRQFDYEKDHYFLNITVTDNLGLKTTRTVIVNIINTNDEAPYFTTCIAAVQKALYPITSSLIHWVLEETICSSNTSARSFPTARLYPLIPFLAVTGVIQVAKRIDREASTFRLHPRITLIIRVEDSPRGGQMNEKEITMIIKDINDNPPECNPYTLSFEIPETATLGTHLFALRDYCYDNDVEPPNNKFNFTGLSGLGSDTFTLDPAGSGIVVVNNIYIYIKILPVNEFDPVFDNSSYVFNVPEITPATSKIGRLSATDKDLPFAGITYSIVGGGGTFGYTNIFWIDPEKGDMKIIATLDYETTQRYVLEVQASDNEKTATVSVTVNVLEVNDEKPVCTPNSYSLAVPVDLAVGTNIEGFSILCHDPDSSPRSFRYFINSGNVNNHFTFSPSAGSNSSRLILASRFDYENGLDTTWAYSLRIYITDDNLLSGRDRATVRVETGTVTLSIKVIPNPTTLLPTTVSPGFTLLNRRENTFSASAWYVSFVICLGSMLLLGVLGYLTFLLAKYIRTHCPPKPKEMTKLNTVFDGEARDPVTGKMYEFNSKSGARRWKDTKVLTETKITDPVVQVISSATAEGGEEKDGTGTPSKKEAGADEKCGKVGSPPNHSTRFPTCFWARHPPDSPAMPCS</sequence>
<evidence type="ECO:0000256" key="5">
    <source>
        <dbReference type="ARBA" id="ARBA00022889"/>
    </source>
</evidence>
<dbReference type="InterPro" id="IPR050971">
    <property type="entry name" value="Cadherin-domain_protein"/>
</dbReference>
<organism evidence="12 13">
    <name type="scientific">Crocodylus porosus</name>
    <name type="common">Saltwater crocodile</name>
    <name type="synonym">Estuarine crocodile</name>
    <dbReference type="NCBI Taxonomy" id="8502"/>
    <lineage>
        <taxon>Eukaryota</taxon>
        <taxon>Metazoa</taxon>
        <taxon>Chordata</taxon>
        <taxon>Craniata</taxon>
        <taxon>Vertebrata</taxon>
        <taxon>Euteleostomi</taxon>
        <taxon>Archelosauria</taxon>
        <taxon>Archosauria</taxon>
        <taxon>Crocodylia</taxon>
        <taxon>Longirostres</taxon>
        <taxon>Crocodylidae</taxon>
        <taxon>Crocodylus</taxon>
    </lineage>
</organism>
<evidence type="ECO:0000259" key="11">
    <source>
        <dbReference type="PROSITE" id="PS50268"/>
    </source>
</evidence>
<feature type="domain" description="Cadherin" evidence="11">
    <location>
        <begin position="415"/>
        <end position="519"/>
    </location>
</feature>
<proteinExistence type="predicted"/>